<dbReference type="Gramene" id="CDF37458">
    <property type="protein sequence ID" value="CDF37458"/>
    <property type="gene ID" value="CHC_T00005671001"/>
</dbReference>
<accession>R7QI81</accession>
<dbReference type="RefSeq" id="XP_005717277.1">
    <property type="nucleotide sequence ID" value="XM_005717220.1"/>
</dbReference>
<protein>
    <submittedName>
        <fullName evidence="1">Uncharacterized protein</fullName>
    </submittedName>
</protein>
<gene>
    <name evidence="1" type="ORF">CHC_T00005671001</name>
</gene>
<organism evidence="1 2">
    <name type="scientific">Chondrus crispus</name>
    <name type="common">Carrageen Irish moss</name>
    <name type="synonym">Polymorpha crispa</name>
    <dbReference type="NCBI Taxonomy" id="2769"/>
    <lineage>
        <taxon>Eukaryota</taxon>
        <taxon>Rhodophyta</taxon>
        <taxon>Florideophyceae</taxon>
        <taxon>Rhodymeniophycidae</taxon>
        <taxon>Gigartinales</taxon>
        <taxon>Gigartinaceae</taxon>
        <taxon>Chondrus</taxon>
    </lineage>
</organism>
<name>R7QI81_CHOCR</name>
<evidence type="ECO:0000313" key="1">
    <source>
        <dbReference type="EMBL" id="CDF37458.1"/>
    </source>
</evidence>
<keyword evidence="2" id="KW-1185">Reference proteome</keyword>
<dbReference type="EMBL" id="HG001841">
    <property type="protein sequence ID" value="CDF37458.1"/>
    <property type="molecule type" value="Genomic_DNA"/>
</dbReference>
<evidence type="ECO:0000313" key="2">
    <source>
        <dbReference type="Proteomes" id="UP000012073"/>
    </source>
</evidence>
<dbReference type="GeneID" id="17324990"/>
<dbReference type="AlphaFoldDB" id="R7QI81"/>
<reference evidence="2" key="1">
    <citation type="journal article" date="2013" name="Proc. Natl. Acad. Sci. U.S.A.">
        <title>Genome structure and metabolic features in the red seaweed Chondrus crispus shed light on evolution of the Archaeplastida.</title>
        <authorList>
            <person name="Collen J."/>
            <person name="Porcel B."/>
            <person name="Carre W."/>
            <person name="Ball S.G."/>
            <person name="Chaparro C."/>
            <person name="Tonon T."/>
            <person name="Barbeyron T."/>
            <person name="Michel G."/>
            <person name="Noel B."/>
            <person name="Valentin K."/>
            <person name="Elias M."/>
            <person name="Artiguenave F."/>
            <person name="Arun A."/>
            <person name="Aury J.M."/>
            <person name="Barbosa-Neto J.F."/>
            <person name="Bothwell J.H."/>
            <person name="Bouget F.Y."/>
            <person name="Brillet L."/>
            <person name="Cabello-Hurtado F."/>
            <person name="Capella-Gutierrez S."/>
            <person name="Charrier B."/>
            <person name="Cladiere L."/>
            <person name="Cock J.M."/>
            <person name="Coelho S.M."/>
            <person name="Colleoni C."/>
            <person name="Czjzek M."/>
            <person name="Da Silva C."/>
            <person name="Delage L."/>
            <person name="Denoeud F."/>
            <person name="Deschamps P."/>
            <person name="Dittami S.M."/>
            <person name="Gabaldon T."/>
            <person name="Gachon C.M."/>
            <person name="Groisillier A."/>
            <person name="Herve C."/>
            <person name="Jabbari K."/>
            <person name="Katinka M."/>
            <person name="Kloareg B."/>
            <person name="Kowalczyk N."/>
            <person name="Labadie K."/>
            <person name="Leblanc C."/>
            <person name="Lopez P.J."/>
            <person name="McLachlan D.H."/>
            <person name="Meslet-Cladiere L."/>
            <person name="Moustafa A."/>
            <person name="Nehr Z."/>
            <person name="Nyvall Collen P."/>
            <person name="Panaud O."/>
            <person name="Partensky F."/>
            <person name="Poulain J."/>
            <person name="Rensing S.A."/>
            <person name="Rousvoal S."/>
            <person name="Samson G."/>
            <person name="Symeonidi A."/>
            <person name="Weissenbach J."/>
            <person name="Zambounis A."/>
            <person name="Wincker P."/>
            <person name="Boyen C."/>
        </authorList>
    </citation>
    <scope>NUCLEOTIDE SEQUENCE [LARGE SCALE GENOMIC DNA]</scope>
    <source>
        <strain evidence="2">cv. Stackhouse</strain>
    </source>
</reference>
<proteinExistence type="predicted"/>
<dbReference type="KEGG" id="ccp:CHC_T00005671001"/>
<sequence>MPLKVLIQRRKVESMVAHSRGRYFAHRHLRSHGSKTLCHRHSSLWL</sequence>
<dbReference type="Proteomes" id="UP000012073">
    <property type="component" value="Unassembled WGS sequence"/>
</dbReference>